<feature type="domain" description="D-alanyl-D-alanine carboxypeptidase-like core" evidence="1">
    <location>
        <begin position="97"/>
        <end position="225"/>
    </location>
</feature>
<dbReference type="InterPro" id="IPR009045">
    <property type="entry name" value="Zn_M74/Hedgehog-like"/>
</dbReference>
<dbReference type="CDD" id="cd14852">
    <property type="entry name" value="LD-carboxypeptidase"/>
    <property type="match status" value="1"/>
</dbReference>
<dbReference type="SUPFAM" id="SSF55166">
    <property type="entry name" value="Hedgehog/DD-peptidase"/>
    <property type="match status" value="1"/>
</dbReference>
<evidence type="ECO:0000313" key="3">
    <source>
        <dbReference type="Proteomes" id="UP000219546"/>
    </source>
</evidence>
<reference evidence="2 3" key="1">
    <citation type="submission" date="2017-08" db="EMBL/GenBank/DDBJ databases">
        <authorList>
            <person name="de Groot N.N."/>
        </authorList>
    </citation>
    <scope>NUCLEOTIDE SEQUENCE [LARGE SCALE GENOMIC DNA]</scope>
    <source>
        <strain evidence="2 3">JC228</strain>
    </source>
</reference>
<keyword evidence="2" id="KW-0645">Protease</keyword>
<protein>
    <submittedName>
        <fullName evidence="2">LAS superfamily LD-carboxypeptidase LdcB</fullName>
    </submittedName>
</protein>
<evidence type="ECO:0000313" key="2">
    <source>
        <dbReference type="EMBL" id="SNX74054.1"/>
    </source>
</evidence>
<dbReference type="Gene3D" id="3.30.1380.10">
    <property type="match status" value="1"/>
</dbReference>
<accession>A0A285D2L3</accession>
<name>A0A285D2L3_9BACI</name>
<keyword evidence="2" id="KW-0121">Carboxypeptidase</keyword>
<dbReference type="InterPro" id="IPR052179">
    <property type="entry name" value="DD-CPase-like"/>
</dbReference>
<dbReference type="InterPro" id="IPR058193">
    <property type="entry name" value="VanY/YodJ_core_dom"/>
</dbReference>
<keyword evidence="3" id="KW-1185">Reference proteome</keyword>
<organism evidence="2 3">
    <name type="scientific">Bacillus oleivorans</name>
    <dbReference type="NCBI Taxonomy" id="1448271"/>
    <lineage>
        <taxon>Bacteria</taxon>
        <taxon>Bacillati</taxon>
        <taxon>Bacillota</taxon>
        <taxon>Bacilli</taxon>
        <taxon>Bacillales</taxon>
        <taxon>Bacillaceae</taxon>
        <taxon>Bacillus</taxon>
    </lineage>
</organism>
<dbReference type="OrthoDB" id="9792074at2"/>
<evidence type="ECO:0000259" key="1">
    <source>
        <dbReference type="Pfam" id="PF02557"/>
    </source>
</evidence>
<proteinExistence type="predicted"/>
<dbReference type="Proteomes" id="UP000219546">
    <property type="component" value="Unassembled WGS sequence"/>
</dbReference>
<dbReference type="InterPro" id="IPR003709">
    <property type="entry name" value="VanY-like_core_dom"/>
</dbReference>
<dbReference type="RefSeq" id="WP_097159766.1">
    <property type="nucleotide sequence ID" value="NZ_JBEPMQ010000008.1"/>
</dbReference>
<dbReference type="PANTHER" id="PTHR34385:SF1">
    <property type="entry name" value="PEPTIDOGLYCAN L-ALANYL-D-GLUTAMATE ENDOPEPTIDASE CWLK"/>
    <property type="match status" value="1"/>
</dbReference>
<dbReference type="AlphaFoldDB" id="A0A285D2L3"/>
<sequence>MLRYLKKIVILICIAAGAYYLLNQISSYSKPLQYTVSRANSLLGNVEGNKGLDTMAKNPSSILVLVNKDYTLAHDFQPMDLVVPNVLFSESVTDEEKHIRKEAAAALEQLFHNGKEQGINLIATSGYRSYETQKRLYEEFVNHMGLEAAEYRAAQPGNSEHQTGLAMDITSSEFTYEEYQNFGETPGGKWVSQNAHHFGFIIRYPEGKEHITGYQYEPWHLRYVGVEQATYMFENQLTFEEYLGEV</sequence>
<gene>
    <name evidence="2" type="ORF">SAMN05877753_108131</name>
</gene>
<dbReference type="Pfam" id="PF02557">
    <property type="entry name" value="VanY"/>
    <property type="match status" value="1"/>
</dbReference>
<dbReference type="EMBL" id="OAOP01000008">
    <property type="protein sequence ID" value="SNX74054.1"/>
    <property type="molecule type" value="Genomic_DNA"/>
</dbReference>
<dbReference type="GO" id="GO:0004180">
    <property type="term" value="F:carboxypeptidase activity"/>
    <property type="evidence" value="ECO:0007669"/>
    <property type="project" value="UniProtKB-KW"/>
</dbReference>
<dbReference type="GO" id="GO:0006508">
    <property type="term" value="P:proteolysis"/>
    <property type="evidence" value="ECO:0007669"/>
    <property type="project" value="InterPro"/>
</dbReference>
<keyword evidence="2" id="KW-0378">Hydrolase</keyword>
<dbReference type="PANTHER" id="PTHR34385">
    <property type="entry name" value="D-ALANYL-D-ALANINE CARBOXYPEPTIDASE"/>
    <property type="match status" value="1"/>
</dbReference>